<dbReference type="EMBL" id="VSRR010048752">
    <property type="protein sequence ID" value="MPC78563.1"/>
    <property type="molecule type" value="Genomic_DNA"/>
</dbReference>
<evidence type="ECO:0000313" key="1">
    <source>
        <dbReference type="EMBL" id="MPC78563.1"/>
    </source>
</evidence>
<keyword evidence="2" id="KW-1185">Reference proteome</keyword>
<dbReference type="AlphaFoldDB" id="A0A5B7I8D1"/>
<gene>
    <name evidence="1" type="ORF">E2C01_073052</name>
</gene>
<accession>A0A5B7I8D1</accession>
<name>A0A5B7I8D1_PORTR</name>
<sequence length="100" mass="11117">MREWQGRLWLPEDGQGCGRNDGMEANEARVCRGESKGGRLGREEGEIVTWDQDGCGSEFVVRTKGIQGRPALLMPDYMQEVRRSVSQSGDHCWGTIMAGT</sequence>
<organism evidence="1 2">
    <name type="scientific">Portunus trituberculatus</name>
    <name type="common">Swimming crab</name>
    <name type="synonym">Neptunus trituberculatus</name>
    <dbReference type="NCBI Taxonomy" id="210409"/>
    <lineage>
        <taxon>Eukaryota</taxon>
        <taxon>Metazoa</taxon>
        <taxon>Ecdysozoa</taxon>
        <taxon>Arthropoda</taxon>
        <taxon>Crustacea</taxon>
        <taxon>Multicrustacea</taxon>
        <taxon>Malacostraca</taxon>
        <taxon>Eumalacostraca</taxon>
        <taxon>Eucarida</taxon>
        <taxon>Decapoda</taxon>
        <taxon>Pleocyemata</taxon>
        <taxon>Brachyura</taxon>
        <taxon>Eubrachyura</taxon>
        <taxon>Portunoidea</taxon>
        <taxon>Portunidae</taxon>
        <taxon>Portuninae</taxon>
        <taxon>Portunus</taxon>
    </lineage>
</organism>
<protein>
    <submittedName>
        <fullName evidence="1">Uncharacterized protein</fullName>
    </submittedName>
</protein>
<evidence type="ECO:0000313" key="2">
    <source>
        <dbReference type="Proteomes" id="UP000324222"/>
    </source>
</evidence>
<proteinExistence type="predicted"/>
<dbReference type="Proteomes" id="UP000324222">
    <property type="component" value="Unassembled WGS sequence"/>
</dbReference>
<reference evidence="1 2" key="1">
    <citation type="submission" date="2019-05" db="EMBL/GenBank/DDBJ databases">
        <title>Another draft genome of Portunus trituberculatus and its Hox gene families provides insights of decapod evolution.</title>
        <authorList>
            <person name="Jeong J.-H."/>
            <person name="Song I."/>
            <person name="Kim S."/>
            <person name="Choi T."/>
            <person name="Kim D."/>
            <person name="Ryu S."/>
            <person name="Kim W."/>
        </authorList>
    </citation>
    <scope>NUCLEOTIDE SEQUENCE [LARGE SCALE GENOMIC DNA]</scope>
    <source>
        <tissue evidence="1">Muscle</tissue>
    </source>
</reference>
<comment type="caution">
    <text evidence="1">The sequence shown here is derived from an EMBL/GenBank/DDBJ whole genome shotgun (WGS) entry which is preliminary data.</text>
</comment>